<dbReference type="InterPro" id="IPR048720">
    <property type="entry name" value="PROPPIN"/>
</dbReference>
<keyword evidence="2" id="KW-0853">WD repeat</keyword>
<dbReference type="SUPFAM" id="SSF50978">
    <property type="entry name" value="WD40 repeat-like"/>
    <property type="match status" value="1"/>
</dbReference>
<comment type="subcellular location">
    <subcellularLocation>
        <location evidence="1">Preautophagosomal structure membrane</location>
        <topology evidence="1">Peripheral membrane protein</topology>
    </subcellularLocation>
</comment>
<dbReference type="InterPro" id="IPR015943">
    <property type="entry name" value="WD40/YVTN_repeat-like_dom_sf"/>
</dbReference>
<evidence type="ECO:0000313" key="5">
    <source>
        <dbReference type="EMBL" id="CAI9098984.1"/>
    </source>
</evidence>
<dbReference type="Proteomes" id="UP001161247">
    <property type="component" value="Chromosome 3"/>
</dbReference>
<dbReference type="EMBL" id="OX459120">
    <property type="protein sequence ID" value="CAI9098984.1"/>
    <property type="molecule type" value="Genomic_DNA"/>
</dbReference>
<dbReference type="SMART" id="SM00320">
    <property type="entry name" value="WD40"/>
    <property type="match status" value="2"/>
</dbReference>
<name>A0AAV1CTP3_OLDCO</name>
<dbReference type="Gene3D" id="2.130.10.10">
    <property type="entry name" value="YVTN repeat-like/Quinoprotein amine dehydrogenase"/>
    <property type="match status" value="1"/>
</dbReference>
<dbReference type="Gene3D" id="1.20.1050.10">
    <property type="match status" value="1"/>
</dbReference>
<dbReference type="InterPro" id="IPR036282">
    <property type="entry name" value="Glutathione-S-Trfase_C_sf"/>
</dbReference>
<evidence type="ECO:0000313" key="6">
    <source>
        <dbReference type="Proteomes" id="UP001161247"/>
    </source>
</evidence>
<dbReference type="InterPro" id="IPR001680">
    <property type="entry name" value="WD40_rpt"/>
</dbReference>
<evidence type="ECO:0000256" key="4">
    <source>
        <dbReference type="ARBA" id="ARBA00025740"/>
    </source>
</evidence>
<dbReference type="InterPro" id="IPR036322">
    <property type="entry name" value="WD40_repeat_dom_sf"/>
</dbReference>
<keyword evidence="6" id="KW-1185">Reference proteome</keyword>
<proteinExistence type="inferred from homology"/>
<dbReference type="AlphaFoldDB" id="A0AAV1CTP3"/>
<evidence type="ECO:0000256" key="3">
    <source>
        <dbReference type="ARBA" id="ARBA00022737"/>
    </source>
</evidence>
<protein>
    <submittedName>
        <fullName evidence="5">OLC1v1035727C1</fullName>
    </submittedName>
</protein>
<dbReference type="Pfam" id="PF21032">
    <property type="entry name" value="PROPPIN"/>
    <property type="match status" value="1"/>
</dbReference>
<evidence type="ECO:0000256" key="1">
    <source>
        <dbReference type="ARBA" id="ARBA00004623"/>
    </source>
</evidence>
<keyword evidence="3" id="KW-0677">Repeat</keyword>
<reference evidence="5" key="1">
    <citation type="submission" date="2023-03" db="EMBL/GenBank/DDBJ databases">
        <authorList>
            <person name="Julca I."/>
        </authorList>
    </citation>
    <scope>NUCLEOTIDE SEQUENCE</scope>
</reference>
<dbReference type="PANTHER" id="PTHR11227">
    <property type="entry name" value="WD-REPEAT PROTEIN INTERACTING WITH PHOSPHOINOSIDES WIPI -RELATED"/>
    <property type="match status" value="1"/>
</dbReference>
<dbReference type="SUPFAM" id="SSF47616">
    <property type="entry name" value="GST C-terminal domain-like"/>
    <property type="match status" value="1"/>
</dbReference>
<evidence type="ECO:0000256" key="2">
    <source>
        <dbReference type="ARBA" id="ARBA00022574"/>
    </source>
</evidence>
<gene>
    <name evidence="5" type="ORF">OLC1_LOCUS9081</name>
</gene>
<comment type="similarity">
    <text evidence="4">Belongs to the WD repeat PROPPIN family.</text>
</comment>
<dbReference type="GO" id="GO:0034045">
    <property type="term" value="C:phagophore assembly site membrane"/>
    <property type="evidence" value="ECO:0007669"/>
    <property type="project" value="UniProtKB-SubCell"/>
</dbReference>
<organism evidence="5 6">
    <name type="scientific">Oldenlandia corymbosa var. corymbosa</name>
    <dbReference type="NCBI Taxonomy" id="529605"/>
    <lineage>
        <taxon>Eukaryota</taxon>
        <taxon>Viridiplantae</taxon>
        <taxon>Streptophyta</taxon>
        <taxon>Embryophyta</taxon>
        <taxon>Tracheophyta</taxon>
        <taxon>Spermatophyta</taxon>
        <taxon>Magnoliopsida</taxon>
        <taxon>eudicotyledons</taxon>
        <taxon>Gunneridae</taxon>
        <taxon>Pentapetalae</taxon>
        <taxon>asterids</taxon>
        <taxon>lamiids</taxon>
        <taxon>Gentianales</taxon>
        <taxon>Rubiaceae</taxon>
        <taxon>Rubioideae</taxon>
        <taxon>Spermacoceae</taxon>
        <taxon>Hedyotis-Oldenlandia complex</taxon>
        <taxon>Oldenlandia</taxon>
    </lineage>
</organism>
<sequence>MATSTARLFTRREDFDRFKILVTARLAGVELDCTELSGCEAIEEINDVAELPVLITVDGKTLTGVRTIINSLAKGTELIPLPCYDTDDVDNAVDTAMKLDFAKWICPVLQELVYIPPHEELLNPSWESTMTNLNSLIGKDSYMVGDRISIADIYVMAQLMPGVLSVFSEDHKQRYSGACKYFWNLINRHPEFSEVFPHFKEGKIRSLIKSEATLDTEDSEGKPLDDWDLIETIQLHKQQSAYPVHRATFNQDKSCLAVAMTGGFRIYDCNTGKVLHDEGVGAFDVIEMLFSTSVLAVVGVGEKAAGRASRTSKVGAVMVYNAVDVQHHSEIKAHRSPLAAMNFSADGTYIATASESGTKIRIHMISTSTKVCTLRRGFTPSQIHCLSFSPSLELQLPDMLIALSVAGSLHVFPLNNRNKKASLLGDMSSVHPIYQDAVPSGVKGDAVIRKLQKLANGDIRATVTVVSYAGSVCEYSCMINTKGEDSWGLEKMVFL</sequence>
<accession>A0AAV1CTP3</accession>